<protein>
    <submittedName>
        <fullName evidence="1">Uncharacterized protein</fullName>
    </submittedName>
</protein>
<dbReference type="EMBL" id="CM020620">
    <property type="protein sequence ID" value="KAK1867600.1"/>
    <property type="molecule type" value="Genomic_DNA"/>
</dbReference>
<dbReference type="Proteomes" id="UP000798662">
    <property type="component" value="Chromosome 3"/>
</dbReference>
<keyword evidence="2" id="KW-1185">Reference proteome</keyword>
<name>A0ACC3CBI5_PYRYE</name>
<comment type="caution">
    <text evidence="1">The sequence shown here is derived from an EMBL/GenBank/DDBJ whole genome shotgun (WGS) entry which is preliminary data.</text>
</comment>
<evidence type="ECO:0000313" key="2">
    <source>
        <dbReference type="Proteomes" id="UP000798662"/>
    </source>
</evidence>
<proteinExistence type="predicted"/>
<sequence length="137" mass="15152">MVAAAALESAAKLVWSNKGKTPRSTNLRPPIELLRSRLVKQMHAGLLAPSRNDLVYLARSEHAEYLRDVVVAATKMSPSDAENLLKAQYNVPPVNKTDSPTPSHLRQWLGKTMSNVHCSLRKCIFPAWAKATEYDGS</sequence>
<organism evidence="1 2">
    <name type="scientific">Pyropia yezoensis</name>
    <name type="common">Susabi-nori</name>
    <name type="synonym">Porphyra yezoensis</name>
    <dbReference type="NCBI Taxonomy" id="2788"/>
    <lineage>
        <taxon>Eukaryota</taxon>
        <taxon>Rhodophyta</taxon>
        <taxon>Bangiophyceae</taxon>
        <taxon>Bangiales</taxon>
        <taxon>Bangiaceae</taxon>
        <taxon>Pyropia</taxon>
    </lineage>
</organism>
<evidence type="ECO:0000313" key="1">
    <source>
        <dbReference type="EMBL" id="KAK1867600.1"/>
    </source>
</evidence>
<reference evidence="1" key="1">
    <citation type="submission" date="2019-11" db="EMBL/GenBank/DDBJ databases">
        <title>Nori genome reveals adaptations in red seaweeds to the harsh intertidal environment.</title>
        <authorList>
            <person name="Wang D."/>
            <person name="Mao Y."/>
        </authorList>
    </citation>
    <scope>NUCLEOTIDE SEQUENCE</scope>
    <source>
        <tissue evidence="1">Gametophyte</tissue>
    </source>
</reference>
<accession>A0ACC3CBI5</accession>
<gene>
    <name evidence="1" type="ORF">I4F81_010106</name>
</gene>